<dbReference type="PANTHER" id="PTHR10612">
    <property type="entry name" value="APOLIPOPROTEIN D"/>
    <property type="match status" value="1"/>
</dbReference>
<accession>A0AAV4CA76</accession>
<dbReference type="Proteomes" id="UP000735302">
    <property type="component" value="Unassembled WGS sequence"/>
</dbReference>
<evidence type="ECO:0000313" key="3">
    <source>
        <dbReference type="Proteomes" id="UP000735302"/>
    </source>
</evidence>
<dbReference type="PIRSF" id="PIRSF036893">
    <property type="entry name" value="Lipocalin_ApoD"/>
    <property type="match status" value="1"/>
</dbReference>
<gene>
    <name evidence="2" type="ORF">PoB_005473600</name>
</gene>
<dbReference type="InterPro" id="IPR012674">
    <property type="entry name" value="Calycin"/>
</dbReference>
<sequence>MFVAVWTILLLIAGADSVYDRRFALSEGGCPVVNGKQHFKYRRFLGTWYEYKRFPVAFEDGQQCSKHVYEAHGYGVRLTIEGWLRINLFGESSVVSRETVVRNATIPKANRPSELSLSMGLYNLSHADANFFILDTNYTDWAVVFACHSMGGYNIQFAWMLTRPRGVPPTNLPQIEKALTEAGINVLEFDLVNQWNCPTFTN</sequence>
<proteinExistence type="inferred from homology"/>
<dbReference type="EMBL" id="BLXT01006012">
    <property type="protein sequence ID" value="GFO28231.1"/>
    <property type="molecule type" value="Genomic_DNA"/>
</dbReference>
<dbReference type="PANTHER" id="PTHR10612:SF34">
    <property type="entry name" value="APOLIPOPROTEIN D"/>
    <property type="match status" value="1"/>
</dbReference>
<keyword evidence="3" id="KW-1185">Reference proteome</keyword>
<keyword evidence="1" id="KW-0732">Signal</keyword>
<dbReference type="Gene3D" id="2.40.128.20">
    <property type="match status" value="1"/>
</dbReference>
<comment type="caution">
    <text evidence="2">The sequence shown here is derived from an EMBL/GenBank/DDBJ whole genome shotgun (WGS) entry which is preliminary data.</text>
</comment>
<comment type="similarity">
    <text evidence="1">Belongs to the calycin superfamily. Lipocalin family.</text>
</comment>
<dbReference type="GO" id="GO:0006629">
    <property type="term" value="P:lipid metabolic process"/>
    <property type="evidence" value="ECO:0007669"/>
    <property type="project" value="TreeGrafter"/>
</dbReference>
<dbReference type="GO" id="GO:0008289">
    <property type="term" value="F:lipid binding"/>
    <property type="evidence" value="ECO:0007669"/>
    <property type="project" value="UniProtKB-KW"/>
</dbReference>
<feature type="chain" id="PRO_5043115797" evidence="1">
    <location>
        <begin position="18"/>
        <end position="202"/>
    </location>
</feature>
<dbReference type="AlphaFoldDB" id="A0AAV4CA76"/>
<reference evidence="2 3" key="1">
    <citation type="journal article" date="2021" name="Elife">
        <title>Chloroplast acquisition without the gene transfer in kleptoplastic sea slugs, Plakobranchus ocellatus.</title>
        <authorList>
            <person name="Maeda T."/>
            <person name="Takahashi S."/>
            <person name="Yoshida T."/>
            <person name="Shimamura S."/>
            <person name="Takaki Y."/>
            <person name="Nagai Y."/>
            <person name="Toyoda A."/>
            <person name="Suzuki Y."/>
            <person name="Arimoto A."/>
            <person name="Ishii H."/>
            <person name="Satoh N."/>
            <person name="Nishiyama T."/>
            <person name="Hasebe M."/>
            <person name="Maruyama T."/>
            <person name="Minagawa J."/>
            <person name="Obokata J."/>
            <person name="Shigenobu S."/>
        </authorList>
    </citation>
    <scope>NUCLEOTIDE SEQUENCE [LARGE SCALE GENOMIC DNA]</scope>
</reference>
<dbReference type="GO" id="GO:0000302">
    <property type="term" value="P:response to reactive oxygen species"/>
    <property type="evidence" value="ECO:0007669"/>
    <property type="project" value="TreeGrafter"/>
</dbReference>
<evidence type="ECO:0000313" key="2">
    <source>
        <dbReference type="EMBL" id="GFO28231.1"/>
    </source>
</evidence>
<feature type="signal peptide" evidence="1">
    <location>
        <begin position="1"/>
        <end position="17"/>
    </location>
</feature>
<dbReference type="SUPFAM" id="SSF50814">
    <property type="entry name" value="Lipocalins"/>
    <property type="match status" value="1"/>
</dbReference>
<name>A0AAV4CA76_9GAST</name>
<evidence type="ECO:0000256" key="1">
    <source>
        <dbReference type="PIRNR" id="PIRNR036893"/>
    </source>
</evidence>
<dbReference type="InterPro" id="IPR022271">
    <property type="entry name" value="Lipocalin_ApoD"/>
</dbReference>
<organism evidence="2 3">
    <name type="scientific">Plakobranchus ocellatus</name>
    <dbReference type="NCBI Taxonomy" id="259542"/>
    <lineage>
        <taxon>Eukaryota</taxon>
        <taxon>Metazoa</taxon>
        <taxon>Spiralia</taxon>
        <taxon>Lophotrochozoa</taxon>
        <taxon>Mollusca</taxon>
        <taxon>Gastropoda</taxon>
        <taxon>Heterobranchia</taxon>
        <taxon>Euthyneura</taxon>
        <taxon>Panpulmonata</taxon>
        <taxon>Sacoglossa</taxon>
        <taxon>Placobranchoidea</taxon>
        <taxon>Plakobranchidae</taxon>
        <taxon>Plakobranchus</taxon>
    </lineage>
</organism>
<dbReference type="GO" id="GO:0005737">
    <property type="term" value="C:cytoplasm"/>
    <property type="evidence" value="ECO:0007669"/>
    <property type="project" value="TreeGrafter"/>
</dbReference>
<protein>
    <submittedName>
        <fullName evidence="2">Apolipoprotein d</fullName>
    </submittedName>
</protein>